<dbReference type="Proteomes" id="UP001617669">
    <property type="component" value="Unassembled WGS sequence"/>
</dbReference>
<evidence type="ECO:0000256" key="1">
    <source>
        <dbReference type="ARBA" id="ARBA00022475"/>
    </source>
</evidence>
<evidence type="ECO:0000256" key="4">
    <source>
        <dbReference type="ARBA" id="ARBA00022556"/>
    </source>
</evidence>
<keyword evidence="13" id="KW-1185">Reference proteome</keyword>
<feature type="binding site" evidence="10">
    <location>
        <position position="204"/>
    </location>
    <ligand>
        <name>Mn(2+)</name>
        <dbReference type="ChEBI" id="CHEBI:29035"/>
        <label>2</label>
    </ligand>
</feature>
<dbReference type="InterPro" id="IPR004843">
    <property type="entry name" value="Calcineurin-like_PHP"/>
</dbReference>
<dbReference type="InterPro" id="IPR043461">
    <property type="entry name" value="LpxH-like"/>
</dbReference>
<dbReference type="EC" id="3.6.1.54" evidence="10"/>
<comment type="subcellular location">
    <subcellularLocation>
        <location evidence="10">Cell inner membrane</location>
        <topology evidence="10">Peripheral membrane protein</topology>
        <orientation evidence="10">Cytoplasmic side</orientation>
    </subcellularLocation>
</comment>
<comment type="cofactor">
    <cofactor evidence="10">
        <name>Mn(2+)</name>
        <dbReference type="ChEBI" id="CHEBI:29035"/>
    </cofactor>
    <text evidence="10">Binds 2 Mn(2+) ions per subunit in a binuclear metal center.</text>
</comment>
<keyword evidence="9 10" id="KW-0464">Manganese</keyword>
<dbReference type="EMBL" id="JBIWXY010000001">
    <property type="protein sequence ID" value="MFJ5446052.1"/>
    <property type="molecule type" value="Genomic_DNA"/>
</dbReference>
<gene>
    <name evidence="10" type="primary">lpxH</name>
    <name evidence="12" type="ORF">ACIKP9_07410</name>
</gene>
<feature type="binding site" evidence="10">
    <location>
        <position position="204"/>
    </location>
    <ligand>
        <name>substrate</name>
    </ligand>
</feature>
<comment type="similarity">
    <text evidence="10">Belongs to the LpxH family.</text>
</comment>
<comment type="function">
    <text evidence="10">Hydrolyzes the pyrophosphate bond of UDP-2,3-diacylglucosamine to yield 2,3-diacylglucosamine 1-phosphate (lipid X) and UMP by catalyzing the attack of water at the alpha-P atom. Involved in the biosynthesis of lipid A, a phosphorylated glycolipid that anchors the lipopolysaccharide to the outer membrane of the cell.</text>
</comment>
<evidence type="ECO:0000256" key="8">
    <source>
        <dbReference type="ARBA" id="ARBA00023136"/>
    </source>
</evidence>
<feature type="binding site" evidence="10">
    <location>
        <position position="50"/>
    </location>
    <ligand>
        <name>Mn(2+)</name>
        <dbReference type="ChEBI" id="CHEBI:29035"/>
        <label>2</label>
    </ligand>
</feature>
<keyword evidence="5 10" id="KW-0479">Metal-binding</keyword>
<feature type="binding site" evidence="10">
    <location>
        <position position="122"/>
    </location>
    <ligand>
        <name>Mn(2+)</name>
        <dbReference type="ChEBI" id="CHEBI:29035"/>
        <label>2</label>
    </ligand>
</feature>
<dbReference type="NCBIfam" id="TIGR01854">
    <property type="entry name" value="lipid_A_lpxH"/>
    <property type="match status" value="1"/>
</dbReference>
<feature type="binding site" evidence="10">
    <location>
        <position position="19"/>
    </location>
    <ligand>
        <name>Mn(2+)</name>
        <dbReference type="ChEBI" id="CHEBI:29035"/>
        <label>1</label>
    </ligand>
</feature>
<evidence type="ECO:0000313" key="13">
    <source>
        <dbReference type="Proteomes" id="UP001617669"/>
    </source>
</evidence>
<protein>
    <recommendedName>
        <fullName evidence="10">UDP-2,3-diacylglucosamine hydrolase</fullName>
        <ecNumber evidence="10">3.6.1.54</ecNumber>
    </recommendedName>
    <alternativeName>
        <fullName evidence="10">UDP-2,3-diacylglucosamine diphosphatase</fullName>
    </alternativeName>
</protein>
<comment type="catalytic activity">
    <reaction evidence="10">
        <text>UDP-2-N,3-O-bis[(3R)-3-hydroxytetradecanoyl]-alpha-D-glucosamine + H2O = 2-N,3-O-bis[(3R)-3-hydroxytetradecanoyl]-alpha-D-glucosaminyl 1-phosphate + UMP + 2 H(+)</text>
        <dbReference type="Rhea" id="RHEA:25213"/>
        <dbReference type="ChEBI" id="CHEBI:15377"/>
        <dbReference type="ChEBI" id="CHEBI:15378"/>
        <dbReference type="ChEBI" id="CHEBI:57865"/>
        <dbReference type="ChEBI" id="CHEBI:57957"/>
        <dbReference type="ChEBI" id="CHEBI:78847"/>
        <dbReference type="EC" id="3.6.1.54"/>
    </reaction>
</comment>
<evidence type="ECO:0000259" key="11">
    <source>
        <dbReference type="Pfam" id="PF00149"/>
    </source>
</evidence>
<evidence type="ECO:0000313" key="12">
    <source>
        <dbReference type="EMBL" id="MFJ5446052.1"/>
    </source>
</evidence>
<feature type="binding site" evidence="10">
    <location>
        <position position="130"/>
    </location>
    <ligand>
        <name>substrate</name>
    </ligand>
</feature>
<keyword evidence="1 10" id="KW-1003">Cell membrane</keyword>
<dbReference type="PANTHER" id="PTHR34990:SF1">
    <property type="entry name" value="UDP-2,3-DIACYLGLUCOSAMINE HYDROLASE"/>
    <property type="match status" value="1"/>
</dbReference>
<dbReference type="NCBIfam" id="NF003743">
    <property type="entry name" value="PRK05340.1"/>
    <property type="match status" value="1"/>
</dbReference>
<feature type="binding site" evidence="10">
    <location>
        <begin position="87"/>
        <end position="88"/>
    </location>
    <ligand>
        <name>substrate</name>
    </ligand>
</feature>
<keyword evidence="2 10" id="KW-0444">Lipid biosynthesis</keyword>
<feature type="binding site" evidence="10">
    <location>
        <position position="87"/>
    </location>
    <ligand>
        <name>Mn(2+)</name>
        <dbReference type="ChEBI" id="CHEBI:29035"/>
        <label>2</label>
    </ligand>
</feature>
<keyword evidence="6 10" id="KW-0378">Hydrolase</keyword>
<dbReference type="HAMAP" id="MF_00575">
    <property type="entry name" value="LpxH"/>
    <property type="match status" value="1"/>
</dbReference>
<feature type="binding site" evidence="10">
    <location>
        <position position="17"/>
    </location>
    <ligand>
        <name>Mn(2+)</name>
        <dbReference type="ChEBI" id="CHEBI:29035"/>
        <label>1</label>
    </ligand>
</feature>
<feature type="binding site" evidence="10">
    <location>
        <position position="175"/>
    </location>
    <ligand>
        <name>substrate</name>
    </ligand>
</feature>
<dbReference type="Pfam" id="PF00149">
    <property type="entry name" value="Metallophos"/>
    <property type="match status" value="1"/>
</dbReference>
<feature type="binding site" evidence="10">
    <location>
        <position position="172"/>
    </location>
    <ligand>
        <name>substrate</name>
    </ligand>
</feature>
<dbReference type="Gene3D" id="3.60.21.10">
    <property type="match status" value="1"/>
</dbReference>
<dbReference type="InterPro" id="IPR010138">
    <property type="entry name" value="UDP-diacylglucosamine_Hdrlase"/>
</dbReference>
<dbReference type="CDD" id="cd07398">
    <property type="entry name" value="MPP_YbbF-LpxH"/>
    <property type="match status" value="1"/>
</dbReference>
<evidence type="ECO:0000256" key="9">
    <source>
        <dbReference type="ARBA" id="ARBA00023211"/>
    </source>
</evidence>
<name>A0ABW8GLW0_9PROT</name>
<reference evidence="12 13" key="1">
    <citation type="submission" date="2024-11" db="EMBL/GenBank/DDBJ databases">
        <authorList>
            <person name="Kaparullina E.N."/>
            <person name="Delegan Y.A."/>
            <person name="Doronina N.V."/>
        </authorList>
    </citation>
    <scope>NUCLEOTIDE SEQUENCE [LARGE SCALE GENOMIC DNA]</scope>
    <source>
        <strain evidence="12 13">7sh_L</strain>
    </source>
</reference>
<dbReference type="SUPFAM" id="SSF56300">
    <property type="entry name" value="Metallo-dependent phosphatases"/>
    <property type="match status" value="1"/>
</dbReference>
<feature type="domain" description="Calcineurin-like phosphoesterase" evidence="11">
    <location>
        <begin position="13"/>
        <end position="208"/>
    </location>
</feature>
<keyword evidence="3 10" id="KW-0997">Cell inner membrane</keyword>
<dbReference type="GO" id="GO:0016787">
    <property type="term" value="F:hydrolase activity"/>
    <property type="evidence" value="ECO:0007669"/>
    <property type="project" value="UniProtKB-KW"/>
</dbReference>
<dbReference type="RefSeq" id="WP_400881097.1">
    <property type="nucleotide sequence ID" value="NZ_JBIWXY010000001.1"/>
</dbReference>
<dbReference type="InterPro" id="IPR029052">
    <property type="entry name" value="Metallo-depent_PP-like"/>
</dbReference>
<proteinExistence type="inferred from homology"/>
<evidence type="ECO:0000256" key="5">
    <source>
        <dbReference type="ARBA" id="ARBA00022723"/>
    </source>
</evidence>
<evidence type="ECO:0000256" key="2">
    <source>
        <dbReference type="ARBA" id="ARBA00022516"/>
    </source>
</evidence>
<keyword evidence="7 10" id="KW-0443">Lipid metabolism</keyword>
<evidence type="ECO:0000256" key="6">
    <source>
        <dbReference type="ARBA" id="ARBA00022801"/>
    </source>
</evidence>
<keyword evidence="4 10" id="KW-0441">Lipid A biosynthesis</keyword>
<evidence type="ECO:0000256" key="10">
    <source>
        <dbReference type="HAMAP-Rule" id="MF_00575"/>
    </source>
</evidence>
<accession>A0ABW8GLW0</accession>
<organism evidence="12 13">
    <name type="scientific">Methylobacillus methanolivorans</name>
    <dbReference type="NCBI Taxonomy" id="1848927"/>
    <lineage>
        <taxon>Bacteria</taxon>
        <taxon>Pseudomonadati</taxon>
        <taxon>Pseudomonadota</taxon>
        <taxon>Betaproteobacteria</taxon>
        <taxon>Nitrosomonadales</taxon>
        <taxon>Methylophilaceae</taxon>
        <taxon>Methylobacillus</taxon>
    </lineage>
</organism>
<comment type="caution">
    <text evidence="12">The sequence shown here is derived from an EMBL/GenBank/DDBJ whole genome shotgun (WGS) entry which is preliminary data.</text>
</comment>
<comment type="pathway">
    <text evidence="10">Glycolipid biosynthesis; lipid IV(A) biosynthesis; lipid IV(A) from (3R)-3-hydroxytetradecanoyl-[acyl-carrier-protein] and UDP-N-acetyl-alpha-D-glucosamine: step 4/6.</text>
</comment>
<dbReference type="PANTHER" id="PTHR34990">
    <property type="entry name" value="UDP-2,3-DIACYLGLUCOSAMINE HYDROLASE-RELATED"/>
    <property type="match status" value="1"/>
</dbReference>
<feature type="binding site" evidence="10">
    <location>
        <position position="50"/>
    </location>
    <ligand>
        <name>Mn(2+)</name>
        <dbReference type="ChEBI" id="CHEBI:29035"/>
        <label>1</label>
    </ligand>
</feature>
<feature type="binding site" evidence="10">
    <location>
        <position position="168"/>
    </location>
    <ligand>
        <name>substrate</name>
    </ligand>
</feature>
<keyword evidence="8 10" id="KW-0472">Membrane</keyword>
<sequence length="248" mass="27904">MGSAGQKPAAFSLFISDLHLCSSRPAITAQFLGFLQNQAIHAEALYILGDFFEYWAGDDDLAQHQPIIQALRTLAHHGTHVYFMHGNRDFLIGESFAEAAGLTLLADPTLITLYGKRALLSHGDALCTDDVAYQAFRQQVRTPAWQQTFLQQPLSTRKAQIEALRQRSEQEKSGKQESIMDVNDQAVASLLREHDYPELLIHGHTHRPARHPLEVDGHKIDRWVLGDWYDQGSCLVADRQGIRNQPLD</sequence>
<evidence type="ECO:0000256" key="7">
    <source>
        <dbReference type="ARBA" id="ARBA00023098"/>
    </source>
</evidence>
<feature type="binding site" evidence="10">
    <location>
        <position position="206"/>
    </location>
    <ligand>
        <name>Mn(2+)</name>
        <dbReference type="ChEBI" id="CHEBI:29035"/>
        <label>1</label>
    </ligand>
</feature>
<evidence type="ECO:0000256" key="3">
    <source>
        <dbReference type="ARBA" id="ARBA00022519"/>
    </source>
</evidence>